<dbReference type="InterPro" id="IPR036412">
    <property type="entry name" value="HAD-like_sf"/>
</dbReference>
<keyword evidence="3" id="KW-0963">Cytoplasm</keyword>
<evidence type="ECO:0000256" key="7">
    <source>
        <dbReference type="ARBA" id="ARBA00031828"/>
    </source>
</evidence>
<evidence type="ECO:0000313" key="9">
    <source>
        <dbReference type="Proteomes" id="UP000266302"/>
    </source>
</evidence>
<dbReference type="PANTHER" id="PTHR42891">
    <property type="entry name" value="D-GLYCERO-BETA-D-MANNO-HEPTOSE-1,7-BISPHOSPHATE 7-PHOSPHATASE"/>
    <property type="match status" value="1"/>
</dbReference>
<dbReference type="InterPro" id="IPR023214">
    <property type="entry name" value="HAD_sf"/>
</dbReference>
<dbReference type="InterPro" id="IPR006543">
    <property type="entry name" value="Histidinol-phos"/>
</dbReference>
<comment type="subcellular location">
    <subcellularLocation>
        <location evidence="1">Cytoplasm</location>
    </subcellularLocation>
</comment>
<dbReference type="NCBIfam" id="TIGR01656">
    <property type="entry name" value="Histidinol-ppas"/>
    <property type="match status" value="1"/>
</dbReference>
<dbReference type="InterPro" id="IPR006549">
    <property type="entry name" value="HAD-SF_hydro_IIIA"/>
</dbReference>
<dbReference type="RefSeq" id="WP_119110230.1">
    <property type="nucleotide sequence ID" value="NZ_QXJC01000008.1"/>
</dbReference>
<dbReference type="GO" id="GO:0005975">
    <property type="term" value="P:carbohydrate metabolic process"/>
    <property type="evidence" value="ECO:0007669"/>
    <property type="project" value="InterPro"/>
</dbReference>
<gene>
    <name evidence="8" type="ORF">D3F03_14940</name>
</gene>
<dbReference type="OrthoDB" id="9781367at2"/>
<dbReference type="Pfam" id="PF00702">
    <property type="entry name" value="Hydrolase"/>
    <property type="match status" value="1"/>
</dbReference>
<evidence type="ECO:0000256" key="4">
    <source>
        <dbReference type="ARBA" id="ARBA00022723"/>
    </source>
</evidence>
<dbReference type="PANTHER" id="PTHR42891:SF1">
    <property type="entry name" value="D-GLYCERO-BETA-D-MANNO-HEPTOSE-1,7-BISPHOSPHATE 7-PHOSPHATASE"/>
    <property type="match status" value="1"/>
</dbReference>
<organism evidence="8 9">
    <name type="scientific">Simplicispira hankyongi</name>
    <dbReference type="NCBI Taxonomy" id="2315688"/>
    <lineage>
        <taxon>Bacteria</taxon>
        <taxon>Pseudomonadati</taxon>
        <taxon>Pseudomonadota</taxon>
        <taxon>Betaproteobacteria</taxon>
        <taxon>Burkholderiales</taxon>
        <taxon>Comamonadaceae</taxon>
        <taxon>Simplicispira</taxon>
    </lineage>
</organism>
<dbReference type="AlphaFoldDB" id="A0A398C7R5"/>
<evidence type="ECO:0000256" key="1">
    <source>
        <dbReference type="ARBA" id="ARBA00004496"/>
    </source>
</evidence>
<dbReference type="InterPro" id="IPR004446">
    <property type="entry name" value="Heptose_bisP_phosphatase"/>
</dbReference>
<keyword evidence="9" id="KW-1185">Reference proteome</keyword>
<sequence length="189" mass="19940">MKLVILDRDGTLNVPPAGDDFVATPDDWQPLPGALEAVARINRLGWHAVVATNQPGLGRGLFDVATLNAVHAKIHRLLSAAGGRIDAVFYCPHAPGEACSCRKPAPGLFEQICERYGLAPAEVLVVGDNADHLQAGAAIGAQLHLLRSGAEPSGDMPPVLRTHQDLSAFADYLAREAESDAEPAMVQIA</sequence>
<dbReference type="GO" id="GO:0046872">
    <property type="term" value="F:metal ion binding"/>
    <property type="evidence" value="ECO:0007669"/>
    <property type="project" value="UniProtKB-KW"/>
</dbReference>
<dbReference type="EMBL" id="QXJC01000008">
    <property type="protein sequence ID" value="RID97277.1"/>
    <property type="molecule type" value="Genomic_DNA"/>
</dbReference>
<evidence type="ECO:0000256" key="3">
    <source>
        <dbReference type="ARBA" id="ARBA00022490"/>
    </source>
</evidence>
<dbReference type="SUPFAM" id="SSF56784">
    <property type="entry name" value="HAD-like"/>
    <property type="match status" value="1"/>
</dbReference>
<comment type="similarity">
    <text evidence="2">Belongs to the GmhB family.</text>
</comment>
<comment type="caution">
    <text evidence="8">The sequence shown here is derived from an EMBL/GenBank/DDBJ whole genome shotgun (WGS) entry which is preliminary data.</text>
</comment>
<dbReference type="Gene3D" id="3.40.50.1000">
    <property type="entry name" value="HAD superfamily/HAD-like"/>
    <property type="match status" value="1"/>
</dbReference>
<dbReference type="GO" id="GO:0005737">
    <property type="term" value="C:cytoplasm"/>
    <property type="evidence" value="ECO:0007669"/>
    <property type="project" value="UniProtKB-SubCell"/>
</dbReference>
<evidence type="ECO:0000256" key="6">
    <source>
        <dbReference type="ARBA" id="ARBA00023277"/>
    </source>
</evidence>
<reference evidence="8 9" key="1">
    <citation type="submission" date="2018-09" db="EMBL/GenBank/DDBJ databases">
        <title>Draft genome of Simplicispira sp. NY-02.</title>
        <authorList>
            <person name="Im W.T."/>
        </authorList>
    </citation>
    <scope>NUCLEOTIDE SEQUENCE [LARGE SCALE GENOMIC DNA]</scope>
    <source>
        <strain evidence="8 9">NY-02</strain>
    </source>
</reference>
<keyword evidence="4" id="KW-0479">Metal-binding</keyword>
<evidence type="ECO:0000313" key="8">
    <source>
        <dbReference type="EMBL" id="RID97277.1"/>
    </source>
</evidence>
<dbReference type="CDD" id="cd07503">
    <property type="entry name" value="HAD_HisB-N"/>
    <property type="match status" value="1"/>
</dbReference>
<dbReference type="Proteomes" id="UP000266302">
    <property type="component" value="Unassembled WGS sequence"/>
</dbReference>
<name>A0A398C7R5_9BURK</name>
<dbReference type="GO" id="GO:0016791">
    <property type="term" value="F:phosphatase activity"/>
    <property type="evidence" value="ECO:0007669"/>
    <property type="project" value="InterPro"/>
</dbReference>
<protein>
    <recommendedName>
        <fullName evidence="7">D,D-heptose 1,7-bisphosphate phosphatase</fullName>
    </recommendedName>
</protein>
<evidence type="ECO:0000256" key="2">
    <source>
        <dbReference type="ARBA" id="ARBA00005628"/>
    </source>
</evidence>
<keyword evidence="6" id="KW-0119">Carbohydrate metabolism</keyword>
<evidence type="ECO:0000256" key="5">
    <source>
        <dbReference type="ARBA" id="ARBA00022801"/>
    </source>
</evidence>
<dbReference type="NCBIfam" id="NF006506">
    <property type="entry name" value="PRK08942.1"/>
    <property type="match status" value="1"/>
</dbReference>
<dbReference type="NCBIfam" id="TIGR01662">
    <property type="entry name" value="HAD-SF-IIIA"/>
    <property type="match status" value="1"/>
</dbReference>
<accession>A0A398C7R5</accession>
<proteinExistence type="inferred from homology"/>
<keyword evidence="5 8" id="KW-0378">Hydrolase</keyword>